<comment type="caution">
    <text evidence="2">The sequence shown here is derived from an EMBL/GenBank/DDBJ whole genome shotgun (WGS) entry which is preliminary data.</text>
</comment>
<dbReference type="Proteomes" id="UP000265618">
    <property type="component" value="Unassembled WGS sequence"/>
</dbReference>
<dbReference type="InterPro" id="IPR029021">
    <property type="entry name" value="Prot-tyrosine_phosphatase-like"/>
</dbReference>
<gene>
    <name evidence="2" type="ORF">KIPB_015962</name>
</gene>
<feature type="signal peptide" evidence="1">
    <location>
        <begin position="1"/>
        <end position="21"/>
    </location>
</feature>
<feature type="non-terminal residue" evidence="2">
    <location>
        <position position="1"/>
    </location>
</feature>
<reference evidence="2 3" key="1">
    <citation type="journal article" date="2018" name="PLoS ONE">
        <title>The draft genome of Kipferlia bialata reveals reductive genome evolution in fornicate parasites.</title>
        <authorList>
            <person name="Tanifuji G."/>
            <person name="Takabayashi S."/>
            <person name="Kume K."/>
            <person name="Takagi M."/>
            <person name="Nakayama T."/>
            <person name="Kamikawa R."/>
            <person name="Inagaki Y."/>
            <person name="Hashimoto T."/>
        </authorList>
    </citation>
    <scope>NUCLEOTIDE SEQUENCE [LARGE SCALE GENOMIC DNA]</scope>
    <source>
        <strain evidence="2">NY0173</strain>
    </source>
</reference>
<dbReference type="Gene3D" id="3.90.190.10">
    <property type="entry name" value="Protein tyrosine phosphatase superfamily"/>
    <property type="match status" value="1"/>
</dbReference>
<organism evidence="2 3">
    <name type="scientific">Kipferlia bialata</name>
    <dbReference type="NCBI Taxonomy" id="797122"/>
    <lineage>
        <taxon>Eukaryota</taxon>
        <taxon>Metamonada</taxon>
        <taxon>Carpediemonas-like organisms</taxon>
        <taxon>Kipferlia</taxon>
    </lineage>
</organism>
<dbReference type="GO" id="GO:0016787">
    <property type="term" value="F:hydrolase activity"/>
    <property type="evidence" value="ECO:0007669"/>
    <property type="project" value="UniProtKB-KW"/>
</dbReference>
<accession>A0A9K3DB64</accession>
<keyword evidence="2" id="KW-0378">Hydrolase</keyword>
<evidence type="ECO:0000313" key="2">
    <source>
        <dbReference type="EMBL" id="GIQ92281.1"/>
    </source>
</evidence>
<dbReference type="SUPFAM" id="SSF52799">
    <property type="entry name" value="(Phosphotyrosine protein) phosphatases II"/>
    <property type="match status" value="1"/>
</dbReference>
<dbReference type="EMBL" id="BDIP01009349">
    <property type="protein sequence ID" value="GIQ92281.1"/>
    <property type="molecule type" value="Genomic_DNA"/>
</dbReference>
<evidence type="ECO:0000256" key="1">
    <source>
        <dbReference type="SAM" id="SignalP"/>
    </source>
</evidence>
<dbReference type="AlphaFoldDB" id="A0A9K3DB64"/>
<evidence type="ECO:0000313" key="3">
    <source>
        <dbReference type="Proteomes" id="UP000265618"/>
    </source>
</evidence>
<feature type="chain" id="PRO_5039906232" evidence="1">
    <location>
        <begin position="22"/>
        <end position="150"/>
    </location>
</feature>
<keyword evidence="1" id="KW-0732">Signal</keyword>
<sequence>CTVGVALCLIMVYACLATVSAESVWTAVSKTHTPIPHHDIPNLSEIDNIFFAGQPSYDALADACEEGVRSVIDIRPHSERDWDEAELMADYEDVEYYHVPFASPESLTDEVFDSLLGHLDSAPRPVLFHCKSANRYGRRDVIVGHTHMST</sequence>
<name>A0A9K3DB64_9EUKA</name>
<protein>
    <submittedName>
        <fullName evidence="2">Beta-lactamase hydrolase-like</fullName>
    </submittedName>
</protein>
<keyword evidence="3" id="KW-1185">Reference proteome</keyword>
<proteinExistence type="predicted"/>